<evidence type="ECO:0000313" key="3">
    <source>
        <dbReference type="EMBL" id="GLD29181.1"/>
    </source>
</evidence>
<comment type="caution">
    <text evidence="3">The sequence shown here is derived from an EMBL/GenBank/DDBJ whole genome shotgun (WGS) entry which is preliminary data.</text>
</comment>
<name>A0A9P3Q1H2_9MYCO</name>
<feature type="compositionally biased region" description="Polar residues" evidence="1">
    <location>
        <begin position="1"/>
        <end position="16"/>
    </location>
</feature>
<evidence type="ECO:0000313" key="4">
    <source>
        <dbReference type="Proteomes" id="UP001064782"/>
    </source>
</evidence>
<proteinExistence type="predicted"/>
<dbReference type="EMBL" id="BRZI01000004">
    <property type="protein sequence ID" value="GLD29181.1"/>
    <property type="molecule type" value="Genomic_DNA"/>
</dbReference>
<gene>
    <name evidence="3" type="ORF">Mkiyose1413_10640</name>
    <name evidence="2" type="ORF">SRL2020028_08890</name>
</gene>
<reference evidence="3" key="1">
    <citation type="submission" date="2022-08" db="EMBL/GenBank/DDBJ databases">
        <title>Mycobacterium kiyosense sp. nov., scotochromogenic slow-glowing species isolated from respiratory specimens.</title>
        <authorList>
            <person name="Fukano H."/>
            <person name="Kazumi Y."/>
            <person name="Sakagami N."/>
            <person name="Ato M."/>
            <person name="Mitarai S."/>
            <person name="Hoshino Y."/>
        </authorList>
    </citation>
    <scope>NUCLEOTIDE SEQUENCE</scope>
    <source>
        <strain evidence="3">1413</strain>
        <strain evidence="2">SRL2020-028</strain>
    </source>
</reference>
<dbReference type="Proteomes" id="UP001064782">
    <property type="component" value="Unassembled WGS sequence"/>
</dbReference>
<dbReference type="EMBL" id="BRXE01000005">
    <property type="protein sequence ID" value="GLB81633.1"/>
    <property type="molecule type" value="Genomic_DNA"/>
</dbReference>
<organism evidence="3 4">
    <name type="scientific">Mycobacterium kiyosense</name>
    <dbReference type="NCBI Taxonomy" id="2871094"/>
    <lineage>
        <taxon>Bacteria</taxon>
        <taxon>Bacillati</taxon>
        <taxon>Actinomycetota</taxon>
        <taxon>Actinomycetes</taxon>
        <taxon>Mycobacteriales</taxon>
        <taxon>Mycobacteriaceae</taxon>
        <taxon>Mycobacterium</taxon>
    </lineage>
</organism>
<evidence type="ECO:0000313" key="2">
    <source>
        <dbReference type="EMBL" id="GLB81633.1"/>
    </source>
</evidence>
<accession>A0A9P3Q1H2</accession>
<feature type="region of interest" description="Disordered" evidence="1">
    <location>
        <begin position="1"/>
        <end position="30"/>
    </location>
</feature>
<dbReference type="Proteomes" id="UP001165663">
    <property type="component" value="Unassembled WGS sequence"/>
</dbReference>
<keyword evidence="4" id="KW-1185">Reference proteome</keyword>
<feature type="region of interest" description="Disordered" evidence="1">
    <location>
        <begin position="58"/>
        <end position="79"/>
    </location>
</feature>
<evidence type="ECO:0000256" key="1">
    <source>
        <dbReference type="SAM" id="MobiDB-lite"/>
    </source>
</evidence>
<sequence length="79" mass="8649">MLTRQQVRKMSSTGSRISGCGSDDIRRPLDMDELDAEASEFSWGPGLVPRGFESAPVSEGGMYSGLTPDCTPQVRVERR</sequence>
<dbReference type="AlphaFoldDB" id="A0A9P3Q1H2"/>
<protein>
    <submittedName>
        <fullName evidence="3">Uncharacterized protein</fullName>
    </submittedName>
</protein>